<gene>
    <name evidence="6" type="primary">moaA</name>
    <name evidence="6" type="ORF">CKCDFGLO_00006</name>
    <name evidence="7" type="ORF">GAFOMAFF_00008</name>
</gene>
<dbReference type="CDD" id="cd01335">
    <property type="entry name" value="Radical_SAM"/>
    <property type="match status" value="1"/>
</dbReference>
<feature type="domain" description="Radical SAM core" evidence="5">
    <location>
        <begin position="15"/>
        <end position="221"/>
    </location>
</feature>
<evidence type="ECO:0000256" key="4">
    <source>
        <dbReference type="ARBA" id="ARBA00023014"/>
    </source>
</evidence>
<dbReference type="GO" id="GO:0051536">
    <property type="term" value="F:iron-sulfur cluster binding"/>
    <property type="evidence" value="ECO:0007669"/>
    <property type="project" value="UniProtKB-KW"/>
</dbReference>
<reference evidence="6" key="1">
    <citation type="submission" date="2020-06" db="EMBL/GenBank/DDBJ databases">
        <title>Unique genomic features of the anaerobic methanotrophic archaea.</title>
        <authorList>
            <person name="Chadwick G.L."/>
            <person name="Skennerton C.T."/>
            <person name="Laso-Perez R."/>
            <person name="Leu A.O."/>
            <person name="Speth D.R."/>
            <person name="Yu H."/>
            <person name="Morgan-Lang C."/>
            <person name="Hatzenpichler R."/>
            <person name="Goudeau D."/>
            <person name="Malmstrom R."/>
            <person name="Brazelton W.J."/>
            <person name="Woyke T."/>
            <person name="Hallam S.J."/>
            <person name="Tyson G.W."/>
            <person name="Wegener G."/>
            <person name="Boetius A."/>
            <person name="Orphan V."/>
        </authorList>
    </citation>
    <scope>NUCLEOTIDE SEQUENCE</scope>
</reference>
<keyword evidence="3" id="KW-0408">Iron</keyword>
<dbReference type="SFLD" id="SFLDG01067">
    <property type="entry name" value="SPASM/twitch_domain_containing"/>
    <property type="match status" value="1"/>
</dbReference>
<dbReference type="GO" id="GO:0003824">
    <property type="term" value="F:catalytic activity"/>
    <property type="evidence" value="ECO:0007669"/>
    <property type="project" value="InterPro"/>
</dbReference>
<proteinExistence type="predicted"/>
<dbReference type="Pfam" id="PF04055">
    <property type="entry name" value="Radical_SAM"/>
    <property type="match status" value="1"/>
</dbReference>
<dbReference type="InterPro" id="IPR007197">
    <property type="entry name" value="rSAM"/>
</dbReference>
<dbReference type="EMBL" id="MT630993">
    <property type="protein sequence ID" value="QNO44639.1"/>
    <property type="molecule type" value="Genomic_DNA"/>
</dbReference>
<keyword evidence="2" id="KW-0479">Metal-binding</keyword>
<dbReference type="Gene3D" id="3.20.20.70">
    <property type="entry name" value="Aldolase class I"/>
    <property type="match status" value="1"/>
</dbReference>
<evidence type="ECO:0000256" key="1">
    <source>
        <dbReference type="ARBA" id="ARBA00022691"/>
    </source>
</evidence>
<keyword evidence="4" id="KW-0411">Iron-sulfur</keyword>
<dbReference type="InterPro" id="IPR013785">
    <property type="entry name" value="Aldolase_TIM"/>
</dbReference>
<evidence type="ECO:0000313" key="7">
    <source>
        <dbReference type="EMBL" id="QNO44639.1"/>
    </source>
</evidence>
<dbReference type="InterPro" id="IPR058240">
    <property type="entry name" value="rSAM_sf"/>
</dbReference>
<dbReference type="PANTHER" id="PTHR43524">
    <property type="entry name" value="RADICAL SAM SUPERFAMILY PROTEIN"/>
    <property type="match status" value="1"/>
</dbReference>
<dbReference type="PANTHER" id="PTHR43524:SF1">
    <property type="entry name" value="RADICAL SAM SUPERFAMILY PROTEIN"/>
    <property type="match status" value="1"/>
</dbReference>
<dbReference type="EMBL" id="MT630867">
    <property type="protein sequence ID" value="QNO43827.1"/>
    <property type="molecule type" value="Genomic_DNA"/>
</dbReference>
<protein>
    <submittedName>
        <fullName evidence="6">GTP 3',8-cyclase</fullName>
    </submittedName>
</protein>
<evidence type="ECO:0000259" key="5">
    <source>
        <dbReference type="PROSITE" id="PS51918"/>
    </source>
</evidence>
<dbReference type="SFLD" id="SFLDS00029">
    <property type="entry name" value="Radical_SAM"/>
    <property type="match status" value="1"/>
</dbReference>
<evidence type="ECO:0000256" key="3">
    <source>
        <dbReference type="ARBA" id="ARBA00023004"/>
    </source>
</evidence>
<name>A0A7G9Y743_9EURY</name>
<accession>A0A7G9Y743</accession>
<dbReference type="PROSITE" id="PS51918">
    <property type="entry name" value="RADICAL_SAM"/>
    <property type="match status" value="1"/>
</dbReference>
<evidence type="ECO:0000256" key="2">
    <source>
        <dbReference type="ARBA" id="ARBA00022723"/>
    </source>
</evidence>
<dbReference type="GO" id="GO:0046872">
    <property type="term" value="F:metal ion binding"/>
    <property type="evidence" value="ECO:0007669"/>
    <property type="project" value="UniProtKB-KW"/>
</dbReference>
<sequence>MAFSPALASRALWQLRVRRRPFVLSHGINARCNLRCRFCEYWKEEGAEMDTGEVLDLLDCARAFGIGVYNAWTAEPLMRRDLPEILEHAHKIGITTSLITNGKLLKKRIRDLSDLDYLSISVDGIKTFREIRGIDFDCVLDGITTAKDAGHNILMNCVISGKNLDEIVDLVYLARDLGVWVSFEPIHEFSGIEKDVWDEIGIRDLEKYRRTVDRVIEMKKNKFPIINSLTYLRMIRELKPNFRCHASDIVLHVTADGKIENCRVCRVHLGDVSSGIANVWKSSRERRRRIAEECKGCLFFGYVENSLLYDFKPEVIAHYEWM</sequence>
<dbReference type="AlphaFoldDB" id="A0A7G9Y743"/>
<evidence type="ECO:0000313" key="6">
    <source>
        <dbReference type="EMBL" id="QNO43827.1"/>
    </source>
</evidence>
<organism evidence="6">
    <name type="scientific">Candidatus Methanogaster sp. ANME-2c ERB4</name>
    <dbReference type="NCBI Taxonomy" id="2759911"/>
    <lineage>
        <taxon>Archaea</taxon>
        <taxon>Methanobacteriati</taxon>
        <taxon>Methanobacteriota</taxon>
        <taxon>Stenosarchaea group</taxon>
        <taxon>Methanomicrobia</taxon>
        <taxon>Methanosarcinales</taxon>
        <taxon>ANME-2 cluster</taxon>
        <taxon>Candidatus Methanogasteraceae</taxon>
        <taxon>Candidatus Methanogaster</taxon>
    </lineage>
</organism>
<keyword evidence="1" id="KW-0949">S-adenosyl-L-methionine</keyword>
<dbReference type="SUPFAM" id="SSF102114">
    <property type="entry name" value="Radical SAM enzymes"/>
    <property type="match status" value="1"/>
</dbReference>